<accession>A0A1J4J8V7</accession>
<dbReference type="PANTHER" id="PTHR12093">
    <property type="entry name" value="NCK-ASSOCIATED PROTEIN 1"/>
    <property type="match status" value="1"/>
</dbReference>
<dbReference type="AlphaFoldDB" id="A0A1J4J8V7"/>
<dbReference type="GeneID" id="94830869"/>
<proteinExistence type="inferred from homology"/>
<evidence type="ECO:0000313" key="2">
    <source>
        <dbReference type="EMBL" id="OHS93660.1"/>
    </source>
</evidence>
<dbReference type="RefSeq" id="XP_068346797.1">
    <property type="nucleotide sequence ID" value="XM_068496165.1"/>
</dbReference>
<protein>
    <submittedName>
        <fullName evidence="2">Uncharacterized protein</fullName>
    </submittedName>
</protein>
<evidence type="ECO:0000256" key="1">
    <source>
        <dbReference type="ARBA" id="ARBA00037947"/>
    </source>
</evidence>
<comment type="caution">
    <text evidence="2">The sequence shown here is derived from an EMBL/GenBank/DDBJ whole genome shotgun (WGS) entry which is preliminary data.</text>
</comment>
<dbReference type="Proteomes" id="UP000179807">
    <property type="component" value="Unassembled WGS sequence"/>
</dbReference>
<gene>
    <name evidence="2" type="ORF">TRFO_11663</name>
</gene>
<organism evidence="2 3">
    <name type="scientific">Tritrichomonas foetus</name>
    <dbReference type="NCBI Taxonomy" id="1144522"/>
    <lineage>
        <taxon>Eukaryota</taxon>
        <taxon>Metamonada</taxon>
        <taxon>Parabasalia</taxon>
        <taxon>Tritrichomonadida</taxon>
        <taxon>Tritrichomonadidae</taxon>
        <taxon>Tritrichomonas</taxon>
    </lineage>
</organism>
<dbReference type="PANTHER" id="PTHR12093:SF10">
    <property type="entry name" value="MEMBRANE-ASSOCIATED PROTEIN HEM"/>
    <property type="match status" value="1"/>
</dbReference>
<dbReference type="VEuPathDB" id="TrichDB:TRFO_11663"/>
<comment type="similarity">
    <text evidence="1">Belongs to the HEM-1/HEM-2 family.</text>
</comment>
<dbReference type="GO" id="GO:0000902">
    <property type="term" value="P:cell morphogenesis"/>
    <property type="evidence" value="ECO:0007669"/>
    <property type="project" value="TreeGrafter"/>
</dbReference>
<dbReference type="EMBL" id="MLAK01001382">
    <property type="protein sequence ID" value="OHS93660.1"/>
    <property type="molecule type" value="Genomic_DNA"/>
</dbReference>
<name>A0A1J4J8V7_9EUKA</name>
<evidence type="ECO:0000313" key="3">
    <source>
        <dbReference type="Proteomes" id="UP000179807"/>
    </source>
</evidence>
<reference evidence="2" key="1">
    <citation type="submission" date="2016-10" db="EMBL/GenBank/DDBJ databases">
        <authorList>
            <person name="Benchimol M."/>
            <person name="Almeida L.G."/>
            <person name="Vasconcelos A.T."/>
            <person name="Perreira-Neves A."/>
            <person name="Rosa I.A."/>
            <person name="Tasca T."/>
            <person name="Bogo M.R."/>
            <person name="de Souza W."/>
        </authorList>
    </citation>
    <scope>NUCLEOTIDE SEQUENCE [LARGE SCALE GENOMIC DNA]</scope>
    <source>
        <strain evidence="2">K</strain>
    </source>
</reference>
<keyword evidence="3" id="KW-1185">Reference proteome</keyword>
<dbReference type="InterPro" id="IPR019137">
    <property type="entry name" value="Nck-associated_protein-1"/>
</dbReference>
<dbReference type="GO" id="GO:0016477">
    <property type="term" value="P:cell migration"/>
    <property type="evidence" value="ECO:0007669"/>
    <property type="project" value="TreeGrafter"/>
</dbReference>
<dbReference type="GO" id="GO:0030031">
    <property type="term" value="P:cell projection assembly"/>
    <property type="evidence" value="ECO:0007669"/>
    <property type="project" value="TreeGrafter"/>
</dbReference>
<sequence>MKGNFDHLEILDRHIPLINDCLEAVNDAVTSNKLAPISNDHRWIELSKYIELRVQKIRNGGDPKDIPMPDVKVLANTLTPNFLPIIANLDYITSWIFQAASELKIFKTAGHNLNIRAELPLTLRVCNIFVTFTKVTAVLHFLFHRVNFIWHCYRISPQFEQWKSRMATSVDFVDRMFADIVVKPLDFVARFTSSLETHLEKLTSVLADTMSQLFSVYSIFNWGMLSVEGSENVDSDSMLTNSKLLILQNLHIFYSTVVFFGLVFPKFFKQNISYASFVISVYSECKMVRITNNFSIPIATFLSLATTPLPKDIMENALTDIDLKFPGSHQARVRNLTYLMSDYVTRCELSSDRIALNMEQILALFGFIFYELIVVYEGSREVPEILNMMGIAMDMYRIISKNEVDIQRTFLYTMTTVDRDYMAQILRKMTTIGSLFNQNYIKGSATIVSVLDKISLERFDNGEHYDFYPMIITHGRLLYYVYEKNIDVLPIHSYVEHLTNICRHASFVTSPFDILDTVFPVKRHYFMVMKIHQMVTYKSIKLAYAGSALRIFDFIIPKPELEALYSKCVKAIFDRSLEVFDQCLSVNSKNVQTIFQGEMDPTFNVKEYLPPSNQFKIVVYNAEAEIIKKVTDTLNLVTNLPNKLVFGRVNINVKTELRKLFLSWFDKNVLSALLPPSYVNGFVTMLQQVMNPFFHVLGIKFIPTLIKKTQKAAPLSGNGSLKSQFCLYMQRDNPPNVAEFIASYVSKIDQFVKFEYLHSRYEPLGRRFVAIPGKSQMNIEDYFGYEPIKSLVQIFGIRAVVRINYTLINYYVNLVAMLVKNYETLDDYISKWFDLYIKTKKIDYNKMREGLLKTSSQQLISIGLVKSLREILGYSTQDVINELMPGLTTIILAAKNRTQSVKEDMLSFLESVYPGFIDWFLLKRVDMLIRKEIDPKKFVFFLAILFTNPEWDNMRFSLERAEFSDNLLLAPVAIN</sequence>
<dbReference type="GO" id="GO:0030866">
    <property type="term" value="P:cortical actin cytoskeleton organization"/>
    <property type="evidence" value="ECO:0007669"/>
    <property type="project" value="TreeGrafter"/>
</dbReference>
<dbReference type="GO" id="GO:0031209">
    <property type="term" value="C:SCAR complex"/>
    <property type="evidence" value="ECO:0007669"/>
    <property type="project" value="TreeGrafter"/>
</dbReference>